<dbReference type="HOGENOM" id="CLU_2318556_0_0_10"/>
<evidence type="ECO:0000313" key="3">
    <source>
        <dbReference type="Proteomes" id="UP000032229"/>
    </source>
</evidence>
<reference evidence="2 3" key="1">
    <citation type="submission" date="2014-02" db="EMBL/GenBank/DDBJ databases">
        <authorList>
            <person name="Young C.-C."/>
            <person name="Hameed A."/>
            <person name="Huang H.-C."/>
            <person name="Shahina M."/>
        </authorList>
    </citation>
    <scope>NUCLEOTIDE SEQUENCE [LARGE SCALE GENOMIC DNA]</scope>
    <source>
        <strain evidence="2 3">CC-SAMT-1</strain>
    </source>
</reference>
<accession>A0A0C5WD12</accession>
<sequence>MHFLVFQIGLPVWFSKYNKIYLIPNIFIYLIKTFNSLIFSAIPNKTSTKYKPSEIKYTSISSLFNDSFRFFDKIDLPKRRRLLVYLDYLTFCLNIKDLW</sequence>
<keyword evidence="1" id="KW-0812">Transmembrane</keyword>
<protein>
    <submittedName>
        <fullName evidence="2">Uncharacterized protein</fullName>
    </submittedName>
</protein>
<dbReference type="Proteomes" id="UP000032229">
    <property type="component" value="Chromosome"/>
</dbReference>
<gene>
    <name evidence="2" type="ORF">AW14_12540</name>
</gene>
<name>A0A0C5WD12_9FLAO</name>
<feature type="transmembrane region" description="Helical" evidence="1">
    <location>
        <begin position="20"/>
        <end position="42"/>
    </location>
</feature>
<dbReference type="KEGG" id="sze:AW14_12540"/>
<keyword evidence="1" id="KW-1133">Transmembrane helix</keyword>
<keyword evidence="1" id="KW-0472">Membrane</keyword>
<dbReference type="EMBL" id="CP007202">
    <property type="protein sequence ID" value="AJR04953.1"/>
    <property type="molecule type" value="Genomic_DNA"/>
</dbReference>
<evidence type="ECO:0000313" key="2">
    <source>
        <dbReference type="EMBL" id="AJR04953.1"/>
    </source>
</evidence>
<dbReference type="AlphaFoldDB" id="A0A0C5WD12"/>
<dbReference type="STRING" id="1454006.AW14_12540"/>
<organism evidence="2 3">
    <name type="scientific">Siansivirga zeaxanthinifaciens CC-SAMT-1</name>
    <dbReference type="NCBI Taxonomy" id="1454006"/>
    <lineage>
        <taxon>Bacteria</taxon>
        <taxon>Pseudomonadati</taxon>
        <taxon>Bacteroidota</taxon>
        <taxon>Flavobacteriia</taxon>
        <taxon>Flavobacteriales</taxon>
        <taxon>Flavobacteriaceae</taxon>
        <taxon>Siansivirga</taxon>
    </lineage>
</organism>
<evidence type="ECO:0000256" key="1">
    <source>
        <dbReference type="SAM" id="Phobius"/>
    </source>
</evidence>
<proteinExistence type="predicted"/>
<keyword evidence="3" id="KW-1185">Reference proteome</keyword>